<dbReference type="GO" id="GO:0004016">
    <property type="term" value="F:adenylate cyclase activity"/>
    <property type="evidence" value="ECO:0007669"/>
    <property type="project" value="TreeGrafter"/>
</dbReference>
<dbReference type="PROSITE" id="PS50011">
    <property type="entry name" value="PROTEIN_KINASE_DOM"/>
    <property type="match status" value="1"/>
</dbReference>
<dbReference type="Gene3D" id="3.40.50.2300">
    <property type="match status" value="2"/>
</dbReference>
<evidence type="ECO:0000256" key="1">
    <source>
        <dbReference type="ARBA" id="ARBA00001436"/>
    </source>
</evidence>
<evidence type="ECO:0000256" key="3">
    <source>
        <dbReference type="ARBA" id="ARBA00012202"/>
    </source>
</evidence>
<dbReference type="GO" id="GO:0007168">
    <property type="term" value="P:receptor guanylyl cyclase signaling pathway"/>
    <property type="evidence" value="ECO:0007669"/>
    <property type="project" value="TreeGrafter"/>
</dbReference>
<feature type="domain" description="Protein kinase" evidence="16">
    <location>
        <begin position="539"/>
        <end position="823"/>
    </location>
</feature>
<dbReference type="PANTHER" id="PTHR11920:SF501">
    <property type="entry name" value="GUANYLATE CYCLASE 32E"/>
    <property type="match status" value="1"/>
</dbReference>
<dbReference type="CDD" id="cd07302">
    <property type="entry name" value="CHD"/>
    <property type="match status" value="1"/>
</dbReference>
<evidence type="ECO:0000256" key="15">
    <source>
        <dbReference type="RuleBase" id="RU003431"/>
    </source>
</evidence>
<keyword evidence="10" id="KW-0675">Receptor</keyword>
<dbReference type="GO" id="GO:0035556">
    <property type="term" value="P:intracellular signal transduction"/>
    <property type="evidence" value="ECO:0007669"/>
    <property type="project" value="InterPro"/>
</dbReference>
<feature type="domain" description="Guanylate cyclase" evidence="17">
    <location>
        <begin position="887"/>
        <end position="1017"/>
    </location>
</feature>
<dbReference type="GO" id="GO:0005886">
    <property type="term" value="C:plasma membrane"/>
    <property type="evidence" value="ECO:0007669"/>
    <property type="project" value="TreeGrafter"/>
</dbReference>
<evidence type="ECO:0000259" key="17">
    <source>
        <dbReference type="PROSITE" id="PS50125"/>
    </source>
</evidence>
<dbReference type="FunFam" id="1.10.510.10:FF:000420">
    <property type="entry name" value="Guanylate cyclase"/>
    <property type="match status" value="1"/>
</dbReference>
<comment type="similarity">
    <text evidence="14">Belongs to the adenylyl cyclase class-4/guanylyl cyclase family.</text>
</comment>
<evidence type="ECO:0000256" key="4">
    <source>
        <dbReference type="ARBA" id="ARBA00022692"/>
    </source>
</evidence>
<evidence type="ECO:0000256" key="5">
    <source>
        <dbReference type="ARBA" id="ARBA00022729"/>
    </source>
</evidence>
<comment type="catalytic activity">
    <reaction evidence="1 15">
        <text>GTP = 3',5'-cyclic GMP + diphosphate</text>
        <dbReference type="Rhea" id="RHEA:13665"/>
        <dbReference type="ChEBI" id="CHEBI:33019"/>
        <dbReference type="ChEBI" id="CHEBI:37565"/>
        <dbReference type="ChEBI" id="CHEBI:57746"/>
        <dbReference type="EC" id="4.6.1.2"/>
    </reaction>
</comment>
<evidence type="ECO:0000256" key="6">
    <source>
        <dbReference type="ARBA" id="ARBA00022741"/>
    </source>
</evidence>
<dbReference type="Proteomes" id="UP000085678">
    <property type="component" value="Unplaced"/>
</dbReference>
<evidence type="ECO:0000256" key="2">
    <source>
        <dbReference type="ARBA" id="ARBA00004479"/>
    </source>
</evidence>
<dbReference type="GO" id="GO:0005525">
    <property type="term" value="F:GTP binding"/>
    <property type="evidence" value="ECO:0007669"/>
    <property type="project" value="UniProtKB-KW"/>
</dbReference>
<dbReference type="Pfam" id="PF00211">
    <property type="entry name" value="Guanylate_cyc"/>
    <property type="match status" value="1"/>
</dbReference>
<dbReference type="Pfam" id="PF01094">
    <property type="entry name" value="ANF_receptor"/>
    <property type="match status" value="1"/>
</dbReference>
<dbReference type="Gene3D" id="1.10.510.10">
    <property type="entry name" value="Transferase(Phosphotransferase) domain 1"/>
    <property type="match status" value="1"/>
</dbReference>
<keyword evidence="9" id="KW-0472">Membrane</keyword>
<comment type="subcellular location">
    <subcellularLocation>
        <location evidence="2">Membrane</location>
        <topology evidence="2">Single-pass type I membrane protein</topology>
    </subcellularLocation>
</comment>
<keyword evidence="13 15" id="KW-0141">cGMP biosynthesis</keyword>
<dbReference type="STRING" id="7574.A0A1S3HFS9"/>
<keyword evidence="7" id="KW-1133">Transmembrane helix</keyword>
<evidence type="ECO:0000256" key="10">
    <source>
        <dbReference type="ARBA" id="ARBA00023170"/>
    </source>
</evidence>
<evidence type="ECO:0000256" key="11">
    <source>
        <dbReference type="ARBA" id="ARBA00023180"/>
    </source>
</evidence>
<dbReference type="InterPro" id="IPR018297">
    <property type="entry name" value="A/G_cyclase_CS"/>
</dbReference>
<dbReference type="PROSITE" id="PS50125">
    <property type="entry name" value="GUANYLATE_CYCLASE_2"/>
    <property type="match status" value="1"/>
</dbReference>
<organism evidence="18 19">
    <name type="scientific">Lingula anatina</name>
    <name type="common">Brachiopod</name>
    <name type="synonym">Lingula unguis</name>
    <dbReference type="NCBI Taxonomy" id="7574"/>
    <lineage>
        <taxon>Eukaryota</taxon>
        <taxon>Metazoa</taxon>
        <taxon>Spiralia</taxon>
        <taxon>Lophotrochozoa</taxon>
        <taxon>Brachiopoda</taxon>
        <taxon>Linguliformea</taxon>
        <taxon>Lingulata</taxon>
        <taxon>Lingulida</taxon>
        <taxon>Linguloidea</taxon>
        <taxon>Lingulidae</taxon>
        <taxon>Lingula</taxon>
    </lineage>
</organism>
<keyword evidence="6" id="KW-0547">Nucleotide-binding</keyword>
<name>A0A1S3HFS9_LINAN</name>
<dbReference type="GO" id="GO:0004672">
    <property type="term" value="F:protein kinase activity"/>
    <property type="evidence" value="ECO:0007669"/>
    <property type="project" value="InterPro"/>
</dbReference>
<dbReference type="InterPro" id="IPR001245">
    <property type="entry name" value="Ser-Thr/Tyr_kinase_cat_dom"/>
</dbReference>
<keyword evidence="18" id="KW-1185">Reference proteome</keyword>
<keyword evidence="5" id="KW-0732">Signal</keyword>
<dbReference type="GeneID" id="106154520"/>
<keyword evidence="11" id="KW-0325">Glycoprotein</keyword>
<dbReference type="AlphaFoldDB" id="A0A1S3HFS9"/>
<dbReference type="SUPFAM" id="SSF53822">
    <property type="entry name" value="Periplasmic binding protein-like I"/>
    <property type="match status" value="1"/>
</dbReference>
<evidence type="ECO:0000256" key="14">
    <source>
        <dbReference type="RuleBase" id="RU000405"/>
    </source>
</evidence>
<evidence type="ECO:0000256" key="13">
    <source>
        <dbReference type="ARBA" id="ARBA00023293"/>
    </source>
</evidence>
<protein>
    <recommendedName>
        <fullName evidence="3 15">Guanylate cyclase</fullName>
        <ecNumber evidence="3 15">4.6.1.2</ecNumber>
    </recommendedName>
</protein>
<dbReference type="Gene3D" id="3.30.70.1230">
    <property type="entry name" value="Nucleotide cyclase"/>
    <property type="match status" value="1"/>
</dbReference>
<dbReference type="InterPro" id="IPR029787">
    <property type="entry name" value="Nucleotide_cyclase"/>
</dbReference>
<dbReference type="InParanoid" id="A0A1S3HFS9"/>
<dbReference type="KEGG" id="lak:106154520"/>
<evidence type="ECO:0000256" key="12">
    <source>
        <dbReference type="ARBA" id="ARBA00023239"/>
    </source>
</evidence>
<dbReference type="EC" id="4.6.1.2" evidence="3 15"/>
<evidence type="ECO:0000256" key="8">
    <source>
        <dbReference type="ARBA" id="ARBA00023134"/>
    </source>
</evidence>
<dbReference type="GO" id="GO:0005524">
    <property type="term" value="F:ATP binding"/>
    <property type="evidence" value="ECO:0007669"/>
    <property type="project" value="InterPro"/>
</dbReference>
<dbReference type="SUPFAM" id="SSF55073">
    <property type="entry name" value="Nucleotide cyclase"/>
    <property type="match status" value="1"/>
</dbReference>
<reference evidence="19" key="1">
    <citation type="submission" date="2025-08" db="UniProtKB">
        <authorList>
            <consortium name="RefSeq"/>
        </authorList>
    </citation>
    <scope>IDENTIFICATION</scope>
    <source>
        <tissue evidence="19">Gonads</tissue>
    </source>
</reference>
<evidence type="ECO:0000259" key="16">
    <source>
        <dbReference type="PROSITE" id="PS50011"/>
    </source>
</evidence>
<dbReference type="FunFam" id="3.30.70.1230:FF:000004">
    <property type="entry name" value="Guanylate cyclase"/>
    <property type="match status" value="1"/>
</dbReference>
<dbReference type="PANTHER" id="PTHR11920">
    <property type="entry name" value="GUANYLYL CYCLASE"/>
    <property type="match status" value="1"/>
</dbReference>
<evidence type="ECO:0000256" key="9">
    <source>
        <dbReference type="ARBA" id="ARBA00023136"/>
    </source>
</evidence>
<keyword evidence="4" id="KW-0812">Transmembrane</keyword>
<dbReference type="InterPro" id="IPR011009">
    <property type="entry name" value="Kinase-like_dom_sf"/>
</dbReference>
<dbReference type="PROSITE" id="PS00452">
    <property type="entry name" value="GUANYLATE_CYCLASE_1"/>
    <property type="match status" value="1"/>
</dbReference>
<dbReference type="GO" id="GO:0004383">
    <property type="term" value="F:guanylate cyclase activity"/>
    <property type="evidence" value="ECO:0007669"/>
    <property type="project" value="UniProtKB-EC"/>
</dbReference>
<gene>
    <name evidence="19" type="primary">LOC106154520</name>
</gene>
<dbReference type="GO" id="GO:0001653">
    <property type="term" value="F:peptide receptor activity"/>
    <property type="evidence" value="ECO:0007669"/>
    <property type="project" value="TreeGrafter"/>
</dbReference>
<dbReference type="SMART" id="SM00044">
    <property type="entry name" value="CYCc"/>
    <property type="match status" value="1"/>
</dbReference>
<evidence type="ECO:0000313" key="19">
    <source>
        <dbReference type="RefSeq" id="XP_013384336.1"/>
    </source>
</evidence>
<dbReference type="InterPro" id="IPR000719">
    <property type="entry name" value="Prot_kinase_dom"/>
</dbReference>
<keyword evidence="8" id="KW-0342">GTP-binding</keyword>
<keyword evidence="12 14" id="KW-0456">Lyase</keyword>
<dbReference type="Pfam" id="PF07714">
    <property type="entry name" value="PK_Tyr_Ser-Thr"/>
    <property type="match status" value="1"/>
</dbReference>
<dbReference type="InterPro" id="IPR050401">
    <property type="entry name" value="Cyclic_nucleotide_synthase"/>
</dbReference>
<dbReference type="CDD" id="cd06370">
    <property type="entry name" value="PBP1_SAP_GC-like"/>
    <property type="match status" value="1"/>
</dbReference>
<evidence type="ECO:0000256" key="7">
    <source>
        <dbReference type="ARBA" id="ARBA00022989"/>
    </source>
</evidence>
<dbReference type="OrthoDB" id="1890790at2759"/>
<dbReference type="InterPro" id="IPR001828">
    <property type="entry name" value="ANF_lig-bd_rcpt"/>
</dbReference>
<dbReference type="InterPro" id="IPR001054">
    <property type="entry name" value="A/G_cyclase"/>
</dbReference>
<accession>A0A1S3HFS9</accession>
<proteinExistence type="inferred from homology"/>
<evidence type="ECO:0000313" key="18">
    <source>
        <dbReference type="Proteomes" id="UP000085678"/>
    </source>
</evidence>
<sequence length="1181" mass="133142">MTTPLKMLKLNGGLSFAILCIYCHLVQNLSAHVVPSNRSRGVKIGFLPAMTVGKGKQFAGAFLYGLEHINKEYNLSVDYMFEDNKVDTFESIKAMTNMYHEVSAFVGPEGTCRTEGVVAAAWNLPMIAFKCPDSGLSYKVHYPTFARTQPSTFKVSKSVIALMKYFQWTKTALIVGNRTIWLETAAAVKELADQNDISITVERIFEDKFTTAMNDIVDETHQHTRVYVILGNRFASINFARYLYDSGLQKNGEYVVISVQEQPFQPSNIKRYVAKFPYYKSDNDLTLERIDAFRAVLTLALRPPSNPNYEEFLDKTRNYSSEKPFNAPHKMIPGKKFPVPIYAAHLYDAVAIYGRALSEVLAMPNGKPDDGRAIFNQIRSRAFKSIQGHDVFIDENGDTEGNYTVLTVQRDPSFPRGWTIRSVGAFTSRDNKSAVLDFNMHGSIQWLKGKVPVCEPPCGFRNEKCQSDFDWTVASVGCVFAAVFVVIVSVLGLRHYLYEQKLAKLLWKIDFKGLQLPESDLKSPGLKCERRDSTDSMDLLIPSSTPLAPFTESLTPFRNNIQIGTYKGMVVAVKFINRKPVQVNREMKKELQHRKDINHDNINRFLGACLDGPRVCVVSQFCSRGSLHDILENNNMKLDDMFIASLVLDLIKGMIFIHESRIGSHGNLKSTNCLVDTRWVLQISDFGLYSLDSHTDRRQSVDGLNYYKDLLWTAPELLRSANRPPQGTPKGDVYSFAIILFEVHARNGPWGDAKMPPQDIIEHVKSTSNVTEPFRPETHLLSCKPHIVNCIKQCWTENPDDRPDFKSIRTMLKSMQQGLHSNIFDNMIAMMEKYSNHLEDLVDDRTMQLSEEKKKTELLLLRMLPRSVADQLKRGERVSPETYSSVTIYFSDIVGFTVLSAESSPMQIVDMLNDLYTLFDSITSHYDVYKVETIGDAYMVVSGLPLRNGDNHAGEIASMSLQLLSAIKTFKIRHKPNEMLKLRIGLHSGQCVAGVVGLKMPRYCLFGDTVNTASRMESTGVALKIHISMACKLILDKLGGYQLEERGNIHVKGKGEMTTYFLLSEDTAFRSRRLEQQTVISNGNPSSTCNLDTILGEKGLCRPVSRHSSMTNSNWSLYNNRAVQHHKGSSDWSSKMDSPIFFTSDLQHGRKLGVFPIGNEARGMKKGFQNSACGGNWESRV</sequence>
<dbReference type="InterPro" id="IPR028082">
    <property type="entry name" value="Peripla_BP_I"/>
</dbReference>
<dbReference type="RefSeq" id="XP_013384336.1">
    <property type="nucleotide sequence ID" value="XM_013528882.1"/>
</dbReference>
<dbReference type="SUPFAM" id="SSF56112">
    <property type="entry name" value="Protein kinase-like (PK-like)"/>
    <property type="match status" value="1"/>
</dbReference>